<feature type="domain" description="Helicase C-terminal" evidence="12">
    <location>
        <begin position="265"/>
        <end position="420"/>
    </location>
</feature>
<evidence type="ECO:0000256" key="1">
    <source>
        <dbReference type="ARBA" id="ARBA00022741"/>
    </source>
</evidence>
<keyword evidence="14" id="KW-1185">Reference proteome</keyword>
<dbReference type="SMART" id="SM00487">
    <property type="entry name" value="DEXDc"/>
    <property type="match status" value="1"/>
</dbReference>
<keyword evidence="2" id="KW-0227">DNA damage</keyword>
<sequence length="857" mass="96680">MTTKGQQVIQQWYKQKAWKQFPFQKEMEEAYLSGFSGLLNAPTGSGKTFALFLPFLADFINKHPDNYTTNSNNGLLMLWITPLRALTNDIRKAMQEVCDDIGLPWRIMTRTGDTSAAEKAALKRKLPEVLLTTPESLHLMLAQKEYPKVFSGLQVLVCDEWHELLGTKRGVQVELGLSKLKALSGKHKAEEKHLLLTAHHSLKVWGISATIGNLEQAAEVLLGNDFPPEQVRMVRANIEKKLVIESVIPENIENYSWAGHIGVKLLPQVMKIVAKSKTTLIFTNTRSQAEIWYHAIIDNYPEYAGIMAMHHGSLDNELRNWVEQALHAEALKVVVCTSSLDLGVDFRPVDTVVQVGSPKGVARFMQRAGRSGHHPGAVSKAYFVPTHSLELLEGAALKQAIKQGVFESRDPMLLTMDVLIQYMVTLAVSEGFRADELYAEVKSTFAFADLRRDEFNQLLDFITNGGKTLAQYDEFLKVEVENGLFKVNNRRVAMRHRLSIGTITSELSIRVKWLSGGSLGTLEEGFIAKLKPGNTFWFAGRSLEFIKVKEMTAYVKKSTKTKGLIPSWAGGRMPLSSQLSAVFRDKLDEVAQGVEEDIEVKALKPLFDLQARLSHLPQSHEFLIESFKSREGHHLLFYPFEGRLVHEGMASLLAFRISKIKPASFSIAMNDYGFELLTDEDIPIEQALEDADFFSINNLIEDIQNSLNANEMARRRFRDIAHIGGLVFTGYPGQPMKNKHLQASTSLLFEVFNEYEPDNLLVRQAYNEALAFQLEEFRLRAALQRIQTQSIVLKTIERPTPFAFPIMVDSLGREKLTTETMEERIAKMARRYGADEDDVPEPAPRPRKIGITRKKGF</sequence>
<feature type="compositionally biased region" description="Basic residues" evidence="10">
    <location>
        <begin position="845"/>
        <end position="857"/>
    </location>
</feature>
<dbReference type="InterPro" id="IPR045628">
    <property type="entry name" value="Lhr_WH_dom"/>
</dbReference>
<comment type="similarity">
    <text evidence="9">Belongs to the Lhr helicase family. Lhr-Core subfamily.</text>
</comment>
<dbReference type="PANTHER" id="PTHR47962">
    <property type="entry name" value="ATP-DEPENDENT HELICASE LHR-RELATED-RELATED"/>
    <property type="match status" value="1"/>
</dbReference>
<keyword evidence="3" id="KW-0378">Hydrolase</keyword>
<name>A0ABR7WN39_9SPHI</name>
<dbReference type="EMBL" id="JACWMY010000003">
    <property type="protein sequence ID" value="MBD1363576.1"/>
    <property type="molecule type" value="Genomic_DNA"/>
</dbReference>
<evidence type="ECO:0000256" key="10">
    <source>
        <dbReference type="SAM" id="MobiDB-lite"/>
    </source>
</evidence>
<evidence type="ECO:0000256" key="2">
    <source>
        <dbReference type="ARBA" id="ARBA00022763"/>
    </source>
</evidence>
<evidence type="ECO:0000256" key="8">
    <source>
        <dbReference type="ARBA" id="ARBA00023235"/>
    </source>
</evidence>
<dbReference type="InterPro" id="IPR001650">
    <property type="entry name" value="Helicase_C-like"/>
</dbReference>
<feature type="region of interest" description="Disordered" evidence="10">
    <location>
        <begin position="832"/>
        <end position="857"/>
    </location>
</feature>
<evidence type="ECO:0000256" key="7">
    <source>
        <dbReference type="ARBA" id="ARBA00023204"/>
    </source>
</evidence>
<evidence type="ECO:0000313" key="14">
    <source>
        <dbReference type="Proteomes" id="UP000606600"/>
    </source>
</evidence>
<dbReference type="Pfam" id="PF00271">
    <property type="entry name" value="Helicase_C"/>
    <property type="match status" value="1"/>
</dbReference>
<evidence type="ECO:0000313" key="13">
    <source>
        <dbReference type="EMBL" id="MBD1363576.1"/>
    </source>
</evidence>
<dbReference type="PIRSF" id="PIRSF037307">
    <property type="entry name" value="Lhr-like_helic_prd"/>
    <property type="match status" value="1"/>
</dbReference>
<dbReference type="RefSeq" id="WP_191188246.1">
    <property type="nucleotide sequence ID" value="NZ_JACWMY010000003.1"/>
</dbReference>
<dbReference type="InterPro" id="IPR017170">
    <property type="entry name" value="Lhr-like"/>
</dbReference>
<dbReference type="Gene3D" id="3.40.50.300">
    <property type="entry name" value="P-loop containing nucleotide triphosphate hydrolases"/>
    <property type="match status" value="2"/>
</dbReference>
<dbReference type="InterPro" id="IPR011545">
    <property type="entry name" value="DEAD/DEAH_box_helicase_dom"/>
</dbReference>
<feature type="domain" description="Helicase ATP-binding" evidence="11">
    <location>
        <begin position="28"/>
        <end position="229"/>
    </location>
</feature>
<protein>
    <submittedName>
        <fullName evidence="13">Ligase-associated DNA damage response DEXH box helicase</fullName>
    </submittedName>
</protein>
<dbReference type="PROSITE" id="PS51194">
    <property type="entry name" value="HELICASE_CTER"/>
    <property type="match status" value="1"/>
</dbReference>
<dbReference type="GO" id="GO:0016874">
    <property type="term" value="F:ligase activity"/>
    <property type="evidence" value="ECO:0007669"/>
    <property type="project" value="UniProtKB-KW"/>
</dbReference>
<dbReference type="PANTHER" id="PTHR47962:SF3">
    <property type="entry name" value="LARGE ATP-DEPENDENT HELICASE-RELATED PROTEIN"/>
    <property type="match status" value="1"/>
</dbReference>
<evidence type="ECO:0000259" key="12">
    <source>
        <dbReference type="PROSITE" id="PS51194"/>
    </source>
</evidence>
<dbReference type="SUPFAM" id="SSF52540">
    <property type="entry name" value="P-loop containing nucleoside triphosphate hydrolases"/>
    <property type="match status" value="1"/>
</dbReference>
<dbReference type="Pfam" id="PF19306">
    <property type="entry name" value="WHD_Lhr"/>
    <property type="match status" value="1"/>
</dbReference>
<keyword evidence="6" id="KW-0238">DNA-binding</keyword>
<comment type="caution">
    <text evidence="13">The sequence shown here is derived from an EMBL/GenBank/DDBJ whole genome shotgun (WGS) entry which is preliminary data.</text>
</comment>
<dbReference type="Pfam" id="PF00270">
    <property type="entry name" value="DEAD"/>
    <property type="match status" value="1"/>
</dbReference>
<keyword evidence="13" id="KW-0436">Ligase</keyword>
<evidence type="ECO:0000256" key="3">
    <source>
        <dbReference type="ARBA" id="ARBA00022801"/>
    </source>
</evidence>
<organism evidence="13 14">
    <name type="scientific">Mucilaginibacter pankratovii</name>
    <dbReference type="NCBI Taxonomy" id="2772110"/>
    <lineage>
        <taxon>Bacteria</taxon>
        <taxon>Pseudomonadati</taxon>
        <taxon>Bacteroidota</taxon>
        <taxon>Sphingobacteriia</taxon>
        <taxon>Sphingobacteriales</taxon>
        <taxon>Sphingobacteriaceae</taxon>
        <taxon>Mucilaginibacter</taxon>
    </lineage>
</organism>
<keyword evidence="8" id="KW-0413">Isomerase</keyword>
<accession>A0ABR7WN39</accession>
<evidence type="ECO:0000259" key="11">
    <source>
        <dbReference type="PROSITE" id="PS51192"/>
    </source>
</evidence>
<dbReference type="SMART" id="SM00490">
    <property type="entry name" value="HELICc"/>
    <property type="match status" value="1"/>
</dbReference>
<reference evidence="13 14" key="1">
    <citation type="submission" date="2020-09" db="EMBL/GenBank/DDBJ databases">
        <title>Novel species of Mucilaginibacter isolated from a glacier on the Tibetan Plateau.</title>
        <authorList>
            <person name="Liu Q."/>
            <person name="Xin Y.-H."/>
        </authorList>
    </citation>
    <scope>NUCLEOTIDE SEQUENCE [LARGE SCALE GENOMIC DNA]</scope>
    <source>
        <strain evidence="13 14">ZT4R22</strain>
    </source>
</reference>
<evidence type="ECO:0000256" key="9">
    <source>
        <dbReference type="ARBA" id="ARBA00093467"/>
    </source>
</evidence>
<dbReference type="InterPro" id="IPR014001">
    <property type="entry name" value="Helicase_ATP-bd"/>
</dbReference>
<evidence type="ECO:0000256" key="5">
    <source>
        <dbReference type="ARBA" id="ARBA00022840"/>
    </source>
</evidence>
<keyword evidence="7" id="KW-0234">DNA repair</keyword>
<proteinExistence type="inferred from homology"/>
<dbReference type="Pfam" id="PF08494">
    <property type="entry name" value="DEAD_assoc"/>
    <property type="match status" value="1"/>
</dbReference>
<dbReference type="InterPro" id="IPR026362">
    <property type="entry name" value="DEXH_lig_assoc"/>
</dbReference>
<dbReference type="NCBIfam" id="TIGR04121">
    <property type="entry name" value="DEXH_lig_assoc"/>
    <property type="match status" value="1"/>
</dbReference>
<keyword evidence="4" id="KW-0347">Helicase</keyword>
<dbReference type="InterPro" id="IPR027417">
    <property type="entry name" value="P-loop_NTPase"/>
</dbReference>
<keyword evidence="5" id="KW-0067">ATP-binding</keyword>
<evidence type="ECO:0000256" key="6">
    <source>
        <dbReference type="ARBA" id="ARBA00023125"/>
    </source>
</evidence>
<dbReference type="PROSITE" id="PS51192">
    <property type="entry name" value="HELICASE_ATP_BIND_1"/>
    <property type="match status" value="1"/>
</dbReference>
<dbReference type="CDD" id="cd18796">
    <property type="entry name" value="SF2_C_LHR"/>
    <property type="match status" value="1"/>
</dbReference>
<evidence type="ECO:0000256" key="4">
    <source>
        <dbReference type="ARBA" id="ARBA00022806"/>
    </source>
</evidence>
<dbReference type="Proteomes" id="UP000606600">
    <property type="component" value="Unassembled WGS sequence"/>
</dbReference>
<dbReference type="InterPro" id="IPR013701">
    <property type="entry name" value="Lhr-like_DEAD/DEAH_assoc"/>
</dbReference>
<dbReference type="InterPro" id="IPR052511">
    <property type="entry name" value="ATP-dep_Helicase"/>
</dbReference>
<keyword evidence="1" id="KW-0547">Nucleotide-binding</keyword>
<gene>
    <name evidence="13" type="ORF">IDJ77_07125</name>
</gene>